<dbReference type="EMBL" id="GDID01003942">
    <property type="protein sequence ID" value="JAP92664.1"/>
    <property type="molecule type" value="Transcribed_RNA"/>
</dbReference>
<dbReference type="Gene3D" id="1.25.40.10">
    <property type="entry name" value="Tetratricopeptide repeat domain"/>
    <property type="match status" value="1"/>
</dbReference>
<sequence length="349" mass="41356">AKIRIQAQQQQEFYKEMQEFVKEKAKSDVKTTEEAQNFDPQKVILPAVRGKQDLQQDIKFQQNLGKQQFINKNYKKAEEIYQQILEQYEEIDSVTKAQLYFNIGLCLMKTSPNSRLQHESYFSLAIKCDPEHSKARIRRALMLFEDKKYQEALEDFQKSGKDIEKYQKEVQECIQNLQPSKVEIEFSEDSDEKQENCDNAVQQKVSPPKEQKEVNYEANLELPGSSDLEKQQFFILKLREFAKFEVTLARFLNQFHSSILSGYFEFYQNQLTILELEYVLKAVLNSDWKETKKLNTVYSVLSVEKFRNYYFGFDQTVKDLVERLIKQLKEIQLTEVQTQRLGEITEWAE</sequence>
<dbReference type="SMART" id="SM00028">
    <property type="entry name" value="TPR"/>
    <property type="match status" value="2"/>
</dbReference>
<dbReference type="SUPFAM" id="SSF48452">
    <property type="entry name" value="TPR-like"/>
    <property type="match status" value="1"/>
</dbReference>
<dbReference type="InterPro" id="IPR011990">
    <property type="entry name" value="TPR-like_helical_dom_sf"/>
</dbReference>
<organism evidence="1">
    <name type="scientific">Trepomonas sp. PC1</name>
    <dbReference type="NCBI Taxonomy" id="1076344"/>
    <lineage>
        <taxon>Eukaryota</taxon>
        <taxon>Metamonada</taxon>
        <taxon>Diplomonadida</taxon>
        <taxon>Hexamitidae</taxon>
        <taxon>Hexamitinae</taxon>
        <taxon>Trepomonas</taxon>
    </lineage>
</organism>
<feature type="non-terminal residue" evidence="1">
    <location>
        <position position="1"/>
    </location>
</feature>
<accession>A0A146K9P0</accession>
<dbReference type="InterPro" id="IPR019734">
    <property type="entry name" value="TPR_rpt"/>
</dbReference>
<dbReference type="AlphaFoldDB" id="A0A146K9P0"/>
<evidence type="ECO:0000313" key="1">
    <source>
        <dbReference type="EMBL" id="JAP92664.1"/>
    </source>
</evidence>
<proteinExistence type="predicted"/>
<gene>
    <name evidence="1" type="ORF">TPC1_15321</name>
</gene>
<reference evidence="1" key="1">
    <citation type="submission" date="2015-07" db="EMBL/GenBank/DDBJ databases">
        <title>Adaptation to a free-living lifestyle via gene acquisitions in the diplomonad Trepomonas sp. PC1.</title>
        <authorList>
            <person name="Xu F."/>
            <person name="Jerlstrom-Hultqvist J."/>
            <person name="Kolisko M."/>
            <person name="Simpson A.G.B."/>
            <person name="Roger A.J."/>
            <person name="Svard S.G."/>
            <person name="Andersson J.O."/>
        </authorList>
    </citation>
    <scope>NUCLEOTIDE SEQUENCE</scope>
    <source>
        <strain evidence="1">PC1</strain>
    </source>
</reference>
<protein>
    <submittedName>
        <fullName evidence="1">Uncharacterized protein</fullName>
    </submittedName>
</protein>
<name>A0A146K9P0_9EUKA</name>